<protein>
    <submittedName>
        <fullName evidence="1">Uncharacterized protein</fullName>
    </submittedName>
</protein>
<dbReference type="AlphaFoldDB" id="W9RQI5"/>
<sequence length="140" mass="15228">MQSELVYWGWRIAAVLGPQERWAFAETAALEGLVSLVAGVISGGVGRSGTPVRSMGLDRGMVGFPFPEPPNPSSSFFFFKKPLSLLSLFCRSITISLRASLSSSKLQRQLMIAKPKPVEKIDHRTFSFPPSFGGARLLGL</sequence>
<reference evidence="2" key="1">
    <citation type="submission" date="2013-01" db="EMBL/GenBank/DDBJ databases">
        <title>Draft Genome Sequence of a Mulberry Tree, Morus notabilis C.K. Schneid.</title>
        <authorList>
            <person name="He N."/>
            <person name="Zhao S."/>
        </authorList>
    </citation>
    <scope>NUCLEOTIDE SEQUENCE</scope>
</reference>
<proteinExistence type="predicted"/>
<dbReference type="Proteomes" id="UP000030645">
    <property type="component" value="Unassembled WGS sequence"/>
</dbReference>
<organism evidence="1 2">
    <name type="scientific">Morus notabilis</name>
    <dbReference type="NCBI Taxonomy" id="981085"/>
    <lineage>
        <taxon>Eukaryota</taxon>
        <taxon>Viridiplantae</taxon>
        <taxon>Streptophyta</taxon>
        <taxon>Embryophyta</taxon>
        <taxon>Tracheophyta</taxon>
        <taxon>Spermatophyta</taxon>
        <taxon>Magnoliopsida</taxon>
        <taxon>eudicotyledons</taxon>
        <taxon>Gunneridae</taxon>
        <taxon>Pentapetalae</taxon>
        <taxon>rosids</taxon>
        <taxon>fabids</taxon>
        <taxon>Rosales</taxon>
        <taxon>Moraceae</taxon>
        <taxon>Moreae</taxon>
        <taxon>Morus</taxon>
    </lineage>
</organism>
<name>W9RQI5_9ROSA</name>
<dbReference type="EMBL" id="KE345396">
    <property type="protein sequence ID" value="EXC03807.1"/>
    <property type="molecule type" value="Genomic_DNA"/>
</dbReference>
<accession>W9RQI5</accession>
<gene>
    <name evidence="1" type="ORF">L484_012419</name>
</gene>
<evidence type="ECO:0000313" key="2">
    <source>
        <dbReference type="Proteomes" id="UP000030645"/>
    </source>
</evidence>
<keyword evidence="2" id="KW-1185">Reference proteome</keyword>
<evidence type="ECO:0000313" key="1">
    <source>
        <dbReference type="EMBL" id="EXC03807.1"/>
    </source>
</evidence>